<dbReference type="GO" id="GO:0030429">
    <property type="term" value="F:kynureninase activity"/>
    <property type="evidence" value="ECO:0007669"/>
    <property type="project" value="UniProtKB-EC"/>
</dbReference>
<sequence length="400" mass="43135">MAEPTPDDPLLAYRGRFPILGRTNYLISNSLGAVPEGVEEALRAYFRTWADRGVRAWEESWWEMASAVGDLVAPLIGAGPGEVVFQPSVTIAHAVLFSCFDYRGGRPKVVTDAMHFPSVKYLIDQQCGLGAEVVDVPSEDGIAVDSGRVAGEIDDRTAFVNVSHVLFKSSFIHDVNAIAERARGVGAVSIVDGYQAVGAIPVDVKALGVDAYIGGCLKWLCGGPGAAFLWVRPGLREVLAPRLTGWMAHPKPFAFEPTLERRADAWRFLHGTPNIPALHAARPGLEIIREAGIGAIREKSIRQTGQLIALAGERGYRCNVPRDPDRRGGTVALDVPNGLAVSRALKAREILCDYRPGAGIRLSPHFYTRDEELEEAVGAISEILESGSWRTFAGTSGAVT</sequence>
<keyword evidence="3" id="KW-0663">Pyridoxal phosphate</keyword>
<dbReference type="InterPro" id="IPR015422">
    <property type="entry name" value="PyrdxlP-dep_Trfase_small"/>
</dbReference>
<dbReference type="OrthoDB" id="9812626at2"/>
<organism evidence="5 6">
    <name type="scientific">Tautonia plasticadhaerens</name>
    <dbReference type="NCBI Taxonomy" id="2527974"/>
    <lineage>
        <taxon>Bacteria</taxon>
        <taxon>Pseudomonadati</taxon>
        <taxon>Planctomycetota</taxon>
        <taxon>Planctomycetia</taxon>
        <taxon>Isosphaerales</taxon>
        <taxon>Isosphaeraceae</taxon>
        <taxon>Tautonia</taxon>
    </lineage>
</organism>
<dbReference type="EMBL" id="CP036426">
    <property type="protein sequence ID" value="QDV36862.1"/>
    <property type="molecule type" value="Genomic_DNA"/>
</dbReference>
<dbReference type="SUPFAM" id="SSF53383">
    <property type="entry name" value="PLP-dependent transferases"/>
    <property type="match status" value="1"/>
</dbReference>
<dbReference type="GO" id="GO:0030170">
    <property type="term" value="F:pyridoxal phosphate binding"/>
    <property type="evidence" value="ECO:0007669"/>
    <property type="project" value="InterPro"/>
</dbReference>
<dbReference type="EC" id="3.7.1.3" evidence="5"/>
<keyword evidence="1" id="KW-0662">Pyridine nucleotide biosynthesis</keyword>
<dbReference type="InterPro" id="IPR010111">
    <property type="entry name" value="Kynureninase"/>
</dbReference>
<dbReference type="PANTHER" id="PTHR14084:SF0">
    <property type="entry name" value="KYNURENINASE"/>
    <property type="match status" value="1"/>
</dbReference>
<dbReference type="Gene3D" id="3.90.1150.10">
    <property type="entry name" value="Aspartate Aminotransferase, domain 1"/>
    <property type="match status" value="1"/>
</dbReference>
<accession>A0A518H7P1</accession>
<dbReference type="Gene3D" id="3.40.640.10">
    <property type="entry name" value="Type I PLP-dependent aspartate aminotransferase-like (Major domain)"/>
    <property type="match status" value="1"/>
</dbReference>
<dbReference type="RefSeq" id="WP_145273827.1">
    <property type="nucleotide sequence ID" value="NZ_CP036426.1"/>
</dbReference>
<dbReference type="GO" id="GO:0005737">
    <property type="term" value="C:cytoplasm"/>
    <property type="evidence" value="ECO:0007669"/>
    <property type="project" value="InterPro"/>
</dbReference>
<evidence type="ECO:0000256" key="1">
    <source>
        <dbReference type="ARBA" id="ARBA00022642"/>
    </source>
</evidence>
<name>A0A518H7P1_9BACT</name>
<dbReference type="PANTHER" id="PTHR14084">
    <property type="entry name" value="KYNURENINASE"/>
    <property type="match status" value="1"/>
</dbReference>
<dbReference type="GO" id="GO:0043420">
    <property type="term" value="P:anthranilate metabolic process"/>
    <property type="evidence" value="ECO:0007669"/>
    <property type="project" value="TreeGrafter"/>
</dbReference>
<dbReference type="KEGG" id="tpla:ElP_47910"/>
<evidence type="ECO:0000256" key="3">
    <source>
        <dbReference type="ARBA" id="ARBA00022898"/>
    </source>
</evidence>
<protein>
    <submittedName>
        <fullName evidence="5">Kynureninase</fullName>
        <ecNumber evidence="5">3.7.1.3</ecNumber>
    </submittedName>
</protein>
<evidence type="ECO:0000313" key="5">
    <source>
        <dbReference type="EMBL" id="QDV36862.1"/>
    </source>
</evidence>
<evidence type="ECO:0000313" key="6">
    <source>
        <dbReference type="Proteomes" id="UP000317835"/>
    </source>
</evidence>
<keyword evidence="6" id="KW-1185">Reference proteome</keyword>
<gene>
    <name evidence="5" type="primary">kynU</name>
    <name evidence="5" type="ORF">ElP_47910</name>
</gene>
<dbReference type="Pfam" id="PF00266">
    <property type="entry name" value="Aminotran_5"/>
    <property type="match status" value="1"/>
</dbReference>
<reference evidence="5 6" key="1">
    <citation type="submission" date="2019-02" db="EMBL/GenBank/DDBJ databases">
        <title>Deep-cultivation of Planctomycetes and their phenomic and genomic characterization uncovers novel biology.</title>
        <authorList>
            <person name="Wiegand S."/>
            <person name="Jogler M."/>
            <person name="Boedeker C."/>
            <person name="Pinto D."/>
            <person name="Vollmers J."/>
            <person name="Rivas-Marin E."/>
            <person name="Kohn T."/>
            <person name="Peeters S.H."/>
            <person name="Heuer A."/>
            <person name="Rast P."/>
            <person name="Oberbeckmann S."/>
            <person name="Bunk B."/>
            <person name="Jeske O."/>
            <person name="Meyerdierks A."/>
            <person name="Storesund J.E."/>
            <person name="Kallscheuer N."/>
            <person name="Luecker S."/>
            <person name="Lage O.M."/>
            <person name="Pohl T."/>
            <person name="Merkel B.J."/>
            <person name="Hornburger P."/>
            <person name="Mueller R.-W."/>
            <person name="Bruemmer F."/>
            <person name="Labrenz M."/>
            <person name="Spormann A.M."/>
            <person name="Op den Camp H."/>
            <person name="Overmann J."/>
            <person name="Amann R."/>
            <person name="Jetten M.S.M."/>
            <person name="Mascher T."/>
            <person name="Medema M.H."/>
            <person name="Devos D.P."/>
            <person name="Kaster A.-K."/>
            <person name="Ovreas L."/>
            <person name="Rohde M."/>
            <person name="Galperin M.Y."/>
            <person name="Jogler C."/>
        </authorList>
    </citation>
    <scope>NUCLEOTIDE SEQUENCE [LARGE SCALE GENOMIC DNA]</scope>
    <source>
        <strain evidence="5 6">ElP</strain>
    </source>
</reference>
<feature type="domain" description="Aminotransferase class V" evidence="4">
    <location>
        <begin position="25"/>
        <end position="337"/>
    </location>
</feature>
<dbReference type="InterPro" id="IPR015424">
    <property type="entry name" value="PyrdxlP-dep_Trfase"/>
</dbReference>
<evidence type="ECO:0000256" key="2">
    <source>
        <dbReference type="ARBA" id="ARBA00022801"/>
    </source>
</evidence>
<dbReference type="InterPro" id="IPR000192">
    <property type="entry name" value="Aminotrans_V_dom"/>
</dbReference>
<evidence type="ECO:0000259" key="4">
    <source>
        <dbReference type="Pfam" id="PF00266"/>
    </source>
</evidence>
<dbReference type="InterPro" id="IPR015421">
    <property type="entry name" value="PyrdxlP-dep_Trfase_major"/>
</dbReference>
<keyword evidence="2 5" id="KW-0378">Hydrolase</keyword>
<dbReference type="Proteomes" id="UP000317835">
    <property type="component" value="Chromosome"/>
</dbReference>
<dbReference type="GO" id="GO:0009435">
    <property type="term" value="P:NAD+ biosynthetic process"/>
    <property type="evidence" value="ECO:0007669"/>
    <property type="project" value="InterPro"/>
</dbReference>
<dbReference type="AlphaFoldDB" id="A0A518H7P1"/>
<dbReference type="GO" id="GO:0019441">
    <property type="term" value="P:L-tryptophan catabolic process to kynurenine"/>
    <property type="evidence" value="ECO:0007669"/>
    <property type="project" value="TreeGrafter"/>
</dbReference>
<proteinExistence type="predicted"/>